<evidence type="ECO:0000256" key="3">
    <source>
        <dbReference type="ARBA" id="ARBA00022475"/>
    </source>
</evidence>
<proteinExistence type="inferred from homology"/>
<dbReference type="Pfam" id="PF00528">
    <property type="entry name" value="BPD_transp_1"/>
    <property type="match status" value="1"/>
</dbReference>
<feature type="region of interest" description="Disordered" evidence="8">
    <location>
        <begin position="299"/>
        <end position="324"/>
    </location>
</feature>
<organism evidence="10 11">
    <name type="scientific">Candidatus Lumbricidiphila eiseniae</name>
    <dbReference type="NCBI Taxonomy" id="1969409"/>
    <lineage>
        <taxon>Bacteria</taxon>
        <taxon>Bacillati</taxon>
        <taxon>Actinomycetota</taxon>
        <taxon>Actinomycetes</taxon>
        <taxon>Micrococcales</taxon>
        <taxon>Microbacteriaceae</taxon>
        <taxon>Candidatus Lumbricidiphila</taxon>
    </lineage>
</organism>
<reference evidence="11" key="1">
    <citation type="submission" date="2017-03" db="EMBL/GenBank/DDBJ databases">
        <authorList>
            <person name="Lund M.B."/>
        </authorList>
    </citation>
    <scope>NUCLEOTIDE SEQUENCE [LARGE SCALE GENOMIC DNA]</scope>
</reference>
<dbReference type="InterPro" id="IPR000515">
    <property type="entry name" value="MetI-like"/>
</dbReference>
<keyword evidence="4 7" id="KW-0812">Transmembrane</keyword>
<dbReference type="AlphaFoldDB" id="A0A2A6FST7"/>
<evidence type="ECO:0000313" key="10">
    <source>
        <dbReference type="EMBL" id="PDQ35922.1"/>
    </source>
</evidence>
<dbReference type="GO" id="GO:0005886">
    <property type="term" value="C:plasma membrane"/>
    <property type="evidence" value="ECO:0007669"/>
    <property type="project" value="UniProtKB-SubCell"/>
</dbReference>
<evidence type="ECO:0000256" key="5">
    <source>
        <dbReference type="ARBA" id="ARBA00022989"/>
    </source>
</evidence>
<evidence type="ECO:0000313" key="11">
    <source>
        <dbReference type="Proteomes" id="UP000219994"/>
    </source>
</evidence>
<sequence length="324" mass="33894">MADQQRANPHQARVVQADRSTSIVTLLFRNPSAMVGFGFIALWTLGGLISLAASPYSPTSTGVGGLLEAPSLEHLFGTDNFGRDILSRVLAGARVSLWTGLVAVSVSLLVGVPIGAVAGYVGGSLGNALMRIMDMLLAFPSLLLAMALAVALGPGLSSAMIAVGIVGIPEFARIMYGQTVSLREREFVEASTAIGLSNRAILFRHILPNAVAPIIVRCALGMGYAILTAAALSFIGLGAQPPTAEWGVMISDGRGYIITGEWWMTFFPGAAIATSILGFNLLGDGLRDALDPRLRTVAHRQHSLDSTTARPTNPTTATHTKGTS</sequence>
<gene>
    <name evidence="10" type="ORF">B5766_03340</name>
</gene>
<evidence type="ECO:0000259" key="9">
    <source>
        <dbReference type="PROSITE" id="PS50928"/>
    </source>
</evidence>
<comment type="subcellular location">
    <subcellularLocation>
        <location evidence="1 7">Cell membrane</location>
        <topology evidence="1 7">Multi-pass membrane protein</topology>
    </subcellularLocation>
</comment>
<dbReference type="PANTHER" id="PTHR43386:SF1">
    <property type="entry name" value="D,D-DIPEPTIDE TRANSPORT SYSTEM PERMEASE PROTEIN DDPC-RELATED"/>
    <property type="match status" value="1"/>
</dbReference>
<dbReference type="PROSITE" id="PS50928">
    <property type="entry name" value="ABC_TM1"/>
    <property type="match status" value="1"/>
</dbReference>
<feature type="domain" description="ABC transmembrane type-1" evidence="9">
    <location>
        <begin position="93"/>
        <end position="283"/>
    </location>
</feature>
<keyword evidence="5 7" id="KW-1133">Transmembrane helix</keyword>
<dbReference type="CDD" id="cd06261">
    <property type="entry name" value="TM_PBP2"/>
    <property type="match status" value="1"/>
</dbReference>
<feature type="transmembrane region" description="Helical" evidence="7">
    <location>
        <begin position="97"/>
        <end position="123"/>
    </location>
</feature>
<feature type="transmembrane region" description="Helical" evidence="7">
    <location>
        <begin position="33"/>
        <end position="53"/>
    </location>
</feature>
<keyword evidence="3" id="KW-1003">Cell membrane</keyword>
<keyword evidence="6 7" id="KW-0472">Membrane</keyword>
<name>A0A2A6FST7_9MICO</name>
<keyword evidence="2 7" id="KW-0813">Transport</keyword>
<accession>A0A2A6FST7</accession>
<feature type="compositionally biased region" description="Low complexity" evidence="8">
    <location>
        <begin position="307"/>
        <end position="324"/>
    </location>
</feature>
<feature type="transmembrane region" description="Helical" evidence="7">
    <location>
        <begin position="262"/>
        <end position="283"/>
    </location>
</feature>
<comment type="similarity">
    <text evidence="7">Belongs to the binding-protein-dependent transport system permease family.</text>
</comment>
<feature type="transmembrane region" description="Helical" evidence="7">
    <location>
        <begin position="214"/>
        <end position="239"/>
    </location>
</feature>
<dbReference type="GO" id="GO:0055085">
    <property type="term" value="P:transmembrane transport"/>
    <property type="evidence" value="ECO:0007669"/>
    <property type="project" value="InterPro"/>
</dbReference>
<dbReference type="Gene3D" id="1.10.3720.10">
    <property type="entry name" value="MetI-like"/>
    <property type="match status" value="1"/>
</dbReference>
<evidence type="ECO:0000256" key="8">
    <source>
        <dbReference type="SAM" id="MobiDB-lite"/>
    </source>
</evidence>
<dbReference type="PANTHER" id="PTHR43386">
    <property type="entry name" value="OLIGOPEPTIDE TRANSPORT SYSTEM PERMEASE PROTEIN APPC"/>
    <property type="match status" value="1"/>
</dbReference>
<comment type="caution">
    <text evidence="10">The sequence shown here is derived from an EMBL/GenBank/DDBJ whole genome shotgun (WGS) entry which is preliminary data.</text>
</comment>
<evidence type="ECO:0000256" key="1">
    <source>
        <dbReference type="ARBA" id="ARBA00004651"/>
    </source>
</evidence>
<evidence type="ECO:0000256" key="2">
    <source>
        <dbReference type="ARBA" id="ARBA00022448"/>
    </source>
</evidence>
<evidence type="ECO:0000256" key="7">
    <source>
        <dbReference type="RuleBase" id="RU363032"/>
    </source>
</evidence>
<dbReference type="Proteomes" id="UP000219994">
    <property type="component" value="Unassembled WGS sequence"/>
</dbReference>
<dbReference type="InterPro" id="IPR035906">
    <property type="entry name" value="MetI-like_sf"/>
</dbReference>
<evidence type="ECO:0000256" key="4">
    <source>
        <dbReference type="ARBA" id="ARBA00022692"/>
    </source>
</evidence>
<protein>
    <submittedName>
        <fullName evidence="10">Peptide ABC transporter permease</fullName>
    </submittedName>
</protein>
<dbReference type="InterPro" id="IPR050366">
    <property type="entry name" value="BP-dependent_transpt_permease"/>
</dbReference>
<evidence type="ECO:0000256" key="6">
    <source>
        <dbReference type="ARBA" id="ARBA00023136"/>
    </source>
</evidence>
<dbReference type="SUPFAM" id="SSF161098">
    <property type="entry name" value="MetI-like"/>
    <property type="match status" value="1"/>
</dbReference>
<dbReference type="EMBL" id="NAEP01000024">
    <property type="protein sequence ID" value="PDQ35922.1"/>
    <property type="molecule type" value="Genomic_DNA"/>
</dbReference>